<comment type="caution">
    <text evidence="2">The sequence shown here is derived from an EMBL/GenBank/DDBJ whole genome shotgun (WGS) entry which is preliminary data.</text>
</comment>
<dbReference type="InterPro" id="IPR018647">
    <property type="entry name" value="SLFN_3-like_DNA/RNA_helicase"/>
</dbReference>
<dbReference type="CDD" id="cd00009">
    <property type="entry name" value="AAA"/>
    <property type="match status" value="1"/>
</dbReference>
<accession>A0A2N3V4B3</accession>
<dbReference type="AlphaFoldDB" id="A0A2N3V4B3"/>
<organism evidence="2 3">
    <name type="scientific">Nocardia fluminea</name>
    <dbReference type="NCBI Taxonomy" id="134984"/>
    <lineage>
        <taxon>Bacteria</taxon>
        <taxon>Bacillati</taxon>
        <taxon>Actinomycetota</taxon>
        <taxon>Actinomycetes</taxon>
        <taxon>Mycobacteriales</taxon>
        <taxon>Nocardiaceae</taxon>
        <taxon>Nocardia</taxon>
    </lineage>
</organism>
<evidence type="ECO:0000259" key="1">
    <source>
        <dbReference type="SMART" id="SM00382"/>
    </source>
</evidence>
<sequence>MPPLHEVSCCLGVFVVVERALRSTAAEVLTWSMEATLVAMLAEHLNRKSEQKNSEARSWTASLPLLAKDLQEVGLGQVEMLLEFRLPVTSARADVVLSGVDPRTGEDSYVVVELKQWSQAELAYNSDRIVRASGLPDEQTHPIDQVRGYCKYLSQYVEVLHHRPEAVHGVAYLHNATENSISTLRARQPDRLGRMFTADGREEFLRFLTSRLAPTSGATAAERLLASPIRPRPNLLTFTASELRSATEYSLLDQQQIAYQRVLDQVRLSHEQDQKSVVIITGGPGSGKSLIAITLLSELHREGKLVRHATGSQSFTESLRKYPAKGSTQLKGLFQYYRTFADYRRNQLDVLICDEAHRIRAVSTNRFTRKEKRTGRPQIDELIAAAKVPVFLLDEHQVVRPGEVGTFSEIYSHATRAGYPVHTIPLDGLFRCGGSAEYDEWVRRLLGLRIGGPTKWVGDTSFEVRVAQSPKQMQDFLRTKNDSGEVARITAGYCWPWSDPRPDDSLVEDIRIGSWSMPWNLKSDRTVNGIPSKLFWATDPAGFDQVGCIYTAQGFEYEWAGVIIGPDLVIRNGRFVSMRDGSQDKPMKSKRLFDDDFDRLTRNIYKVLLTRPMRGVLIYATDPETQQFLTELVP</sequence>
<dbReference type="Proteomes" id="UP000233766">
    <property type="component" value="Unassembled WGS sequence"/>
</dbReference>
<dbReference type="Gene3D" id="3.40.50.300">
    <property type="entry name" value="P-loop containing nucleotide triphosphate hydrolases"/>
    <property type="match status" value="1"/>
</dbReference>
<name>A0A2N3V4B3_9NOCA</name>
<keyword evidence="3" id="KW-1185">Reference proteome</keyword>
<dbReference type="EMBL" id="PJMW01000004">
    <property type="protein sequence ID" value="PKV76460.1"/>
    <property type="molecule type" value="Genomic_DNA"/>
</dbReference>
<proteinExistence type="predicted"/>
<dbReference type="Pfam" id="PF09848">
    <property type="entry name" value="SLFN-g3_helicase"/>
    <property type="match status" value="1"/>
</dbReference>
<dbReference type="InterPro" id="IPR003593">
    <property type="entry name" value="AAA+_ATPase"/>
</dbReference>
<dbReference type="InterPro" id="IPR027417">
    <property type="entry name" value="P-loop_NTPase"/>
</dbReference>
<evidence type="ECO:0000313" key="3">
    <source>
        <dbReference type="Proteomes" id="UP000233766"/>
    </source>
</evidence>
<gene>
    <name evidence="2" type="ORF">ATK86_7384</name>
</gene>
<protein>
    <recommendedName>
        <fullName evidence="1">AAA+ ATPase domain-containing protein</fullName>
    </recommendedName>
</protein>
<reference evidence="2 3" key="1">
    <citation type="submission" date="2017-12" db="EMBL/GenBank/DDBJ databases">
        <title>Sequencing the genomes of 1000 Actinobacteria strains.</title>
        <authorList>
            <person name="Klenk H.-P."/>
        </authorList>
    </citation>
    <scope>NUCLEOTIDE SEQUENCE [LARGE SCALE GENOMIC DNA]</scope>
    <source>
        <strain evidence="2 3">DSM 44489</strain>
    </source>
</reference>
<dbReference type="SMART" id="SM00382">
    <property type="entry name" value="AAA"/>
    <property type="match status" value="1"/>
</dbReference>
<evidence type="ECO:0000313" key="2">
    <source>
        <dbReference type="EMBL" id="PKV76460.1"/>
    </source>
</evidence>
<dbReference type="OrthoDB" id="3193269at2"/>
<dbReference type="SUPFAM" id="SSF52540">
    <property type="entry name" value="P-loop containing nucleoside triphosphate hydrolases"/>
    <property type="match status" value="1"/>
</dbReference>
<feature type="domain" description="AAA+ ATPase" evidence="1">
    <location>
        <begin position="274"/>
        <end position="403"/>
    </location>
</feature>